<dbReference type="Proteomes" id="UP000007435">
    <property type="component" value="Chromosome"/>
</dbReference>
<reference key="1">
    <citation type="submission" date="2010-11" db="EMBL/GenBank/DDBJ databases">
        <title>The complete genome of Leadbetterella byssophila DSM 17132.</title>
        <authorList>
            <consortium name="US DOE Joint Genome Institute (JGI-PGF)"/>
            <person name="Lucas S."/>
            <person name="Copeland A."/>
            <person name="Lapidus A."/>
            <person name="Glavina del Rio T."/>
            <person name="Dalin E."/>
            <person name="Tice H."/>
            <person name="Bruce D."/>
            <person name="Goodwin L."/>
            <person name="Pitluck S."/>
            <person name="Kyrpides N."/>
            <person name="Mavromatis K."/>
            <person name="Ivanova N."/>
            <person name="Teshima H."/>
            <person name="Brettin T."/>
            <person name="Detter J.C."/>
            <person name="Han C."/>
            <person name="Tapia R."/>
            <person name="Land M."/>
            <person name="Hauser L."/>
            <person name="Markowitz V."/>
            <person name="Cheng J.-F."/>
            <person name="Hugenholtz P."/>
            <person name="Woyke T."/>
            <person name="Wu D."/>
            <person name="Tindall B."/>
            <person name="Pomrenke H.G."/>
            <person name="Brambilla E."/>
            <person name="Klenk H.-P."/>
            <person name="Eisen J.A."/>
        </authorList>
    </citation>
    <scope>NUCLEOTIDE SEQUENCE [LARGE SCALE GENOMIC DNA]</scope>
    <source>
        <strain>DSM 17132</strain>
    </source>
</reference>
<dbReference type="KEGG" id="lby:Lbys_0579"/>
<feature type="coiled-coil region" evidence="1">
    <location>
        <begin position="1"/>
        <end position="28"/>
    </location>
</feature>
<accession>E4RY14</accession>
<sequence length="281" mass="33363">MSNLKIIYNQIEYDLEELIEETRNFSRELKLPDIFLNSVDYLSIQYFFDIGYSISNQKFTDLFYVLQSAKFALINAHTKIHRYGVVWKGGYRSQMWLRKQYLLNSLLWYNSCEDYILQSIWFAFDFFDKEANYSQEMAKCNLSKITKILKKKKGCHNCDFLYKMVCDFHESEVIKGLRDQANDLKHRQFPKINGCDSISGIEVIMGSKKASDYFPIFYDIDDTIEKLKVAHIEIVAFAKKVFDFIDLKGMYHYGENNDIRMDKMKSFDQYKKISVANNFYT</sequence>
<dbReference type="RefSeq" id="WP_013407394.1">
    <property type="nucleotide sequence ID" value="NC_014655.1"/>
</dbReference>
<dbReference type="HOGENOM" id="CLU_978983_0_0_10"/>
<dbReference type="AlphaFoldDB" id="E4RY14"/>
<proteinExistence type="predicted"/>
<reference evidence="2 3" key="2">
    <citation type="journal article" date="2011" name="Stand. Genomic Sci.">
        <title>Complete genome sequence of Leadbetterella byssophila type strain (4M15).</title>
        <authorList>
            <person name="Abt B."/>
            <person name="Teshima H."/>
            <person name="Lucas S."/>
            <person name="Lapidus A."/>
            <person name="Del Rio T.G."/>
            <person name="Nolan M."/>
            <person name="Tice H."/>
            <person name="Cheng J.F."/>
            <person name="Pitluck S."/>
            <person name="Liolios K."/>
            <person name="Pagani I."/>
            <person name="Ivanova N."/>
            <person name="Mavromatis K."/>
            <person name="Pati A."/>
            <person name="Tapia R."/>
            <person name="Han C."/>
            <person name="Goodwin L."/>
            <person name="Chen A."/>
            <person name="Palaniappan K."/>
            <person name="Land M."/>
            <person name="Hauser L."/>
            <person name="Chang Y.J."/>
            <person name="Jeffries C.D."/>
            <person name="Rohde M."/>
            <person name="Goker M."/>
            <person name="Tindall B.J."/>
            <person name="Detter J.C."/>
            <person name="Woyke T."/>
            <person name="Bristow J."/>
            <person name="Eisen J.A."/>
            <person name="Markowitz V."/>
            <person name="Hugenholtz P."/>
            <person name="Klenk H.P."/>
            <person name="Kyrpides N.C."/>
        </authorList>
    </citation>
    <scope>NUCLEOTIDE SEQUENCE [LARGE SCALE GENOMIC DNA]</scope>
    <source>
        <strain evidence="3">DSM 17132 / JCM 16389 / KACC 11308 / NBRC 106382 / 4M15</strain>
    </source>
</reference>
<protein>
    <submittedName>
        <fullName evidence="2">Uncharacterized protein</fullName>
    </submittedName>
</protein>
<name>E4RY14_LEAB4</name>
<dbReference type="EMBL" id="CP002305">
    <property type="protein sequence ID" value="ADQ16342.1"/>
    <property type="molecule type" value="Genomic_DNA"/>
</dbReference>
<evidence type="ECO:0000313" key="3">
    <source>
        <dbReference type="Proteomes" id="UP000007435"/>
    </source>
</evidence>
<keyword evidence="3" id="KW-1185">Reference proteome</keyword>
<gene>
    <name evidence="2" type="ordered locus">Lbys_0579</name>
</gene>
<dbReference type="eggNOG" id="ENOG5034BK5">
    <property type="taxonomic scope" value="Bacteria"/>
</dbReference>
<evidence type="ECO:0000313" key="2">
    <source>
        <dbReference type="EMBL" id="ADQ16342.1"/>
    </source>
</evidence>
<organism evidence="2 3">
    <name type="scientific">Leadbetterella byssophila (strain DSM 17132 / JCM 16389 / KACC 11308 / NBRC 106382 / 4M15)</name>
    <dbReference type="NCBI Taxonomy" id="649349"/>
    <lineage>
        <taxon>Bacteria</taxon>
        <taxon>Pseudomonadati</taxon>
        <taxon>Bacteroidota</taxon>
        <taxon>Cytophagia</taxon>
        <taxon>Cytophagales</taxon>
        <taxon>Leadbetterellaceae</taxon>
        <taxon>Leadbetterella</taxon>
    </lineage>
</organism>
<keyword evidence="1" id="KW-0175">Coiled coil</keyword>
<evidence type="ECO:0000256" key="1">
    <source>
        <dbReference type="SAM" id="Coils"/>
    </source>
</evidence>
<dbReference type="OrthoDB" id="1489989at2"/>